<dbReference type="InterPro" id="IPR010978">
    <property type="entry name" value="tRNA-bd_arm"/>
</dbReference>
<evidence type="ECO:0000256" key="10">
    <source>
        <dbReference type="ARBA" id="ARBA00023146"/>
    </source>
</evidence>
<organism evidence="19 20">
    <name type="scientific">Candidatus Adlerbacteria bacterium RIFCSPLOWO2_01_FULL_51_16</name>
    <dbReference type="NCBI Taxonomy" id="1797243"/>
    <lineage>
        <taxon>Bacteria</taxon>
        <taxon>Candidatus Adleribacteriota</taxon>
    </lineage>
</organism>
<evidence type="ECO:0000256" key="1">
    <source>
        <dbReference type="ARBA" id="ARBA00004496"/>
    </source>
</evidence>
<dbReference type="InterPro" id="IPR045864">
    <property type="entry name" value="aa-tRNA-synth_II/BPL/LPL"/>
</dbReference>
<dbReference type="SUPFAM" id="SSF55681">
    <property type="entry name" value="Class II aaRS and biotin synthetases"/>
    <property type="match status" value="1"/>
</dbReference>
<keyword evidence="9" id="KW-0648">Protein biosynthesis</keyword>
<dbReference type="InterPro" id="IPR033729">
    <property type="entry name" value="SerRS_core"/>
</dbReference>
<comment type="subcellular location">
    <subcellularLocation>
        <location evidence="1">Cytoplasm</location>
    </subcellularLocation>
</comment>
<dbReference type="InterPro" id="IPR002314">
    <property type="entry name" value="aa-tRNA-synt_IIb"/>
</dbReference>
<comment type="catalytic activity">
    <reaction evidence="12">
        <text>tRNA(Sec) + L-serine + ATP = L-seryl-tRNA(Sec) + AMP + diphosphate + H(+)</text>
        <dbReference type="Rhea" id="RHEA:42580"/>
        <dbReference type="Rhea" id="RHEA-COMP:9742"/>
        <dbReference type="Rhea" id="RHEA-COMP:10128"/>
        <dbReference type="ChEBI" id="CHEBI:15378"/>
        <dbReference type="ChEBI" id="CHEBI:30616"/>
        <dbReference type="ChEBI" id="CHEBI:33019"/>
        <dbReference type="ChEBI" id="CHEBI:33384"/>
        <dbReference type="ChEBI" id="CHEBI:78442"/>
        <dbReference type="ChEBI" id="CHEBI:78533"/>
        <dbReference type="ChEBI" id="CHEBI:456215"/>
        <dbReference type="EC" id="6.1.1.11"/>
    </reaction>
</comment>
<reference evidence="19 20" key="1">
    <citation type="journal article" date="2016" name="Nat. Commun.">
        <title>Thousands of microbial genomes shed light on interconnected biogeochemical processes in an aquifer system.</title>
        <authorList>
            <person name="Anantharaman K."/>
            <person name="Brown C.T."/>
            <person name="Hug L.A."/>
            <person name="Sharon I."/>
            <person name="Castelle C.J."/>
            <person name="Probst A.J."/>
            <person name="Thomas B.C."/>
            <person name="Singh A."/>
            <person name="Wilkins M.J."/>
            <person name="Karaoz U."/>
            <person name="Brodie E.L."/>
            <person name="Williams K.H."/>
            <person name="Hubbard S.S."/>
            <person name="Banfield J.F."/>
        </authorList>
    </citation>
    <scope>NUCLEOTIDE SEQUENCE [LARGE SCALE GENOMIC DNA]</scope>
</reference>
<dbReference type="AlphaFoldDB" id="A0A1F4XGH9"/>
<keyword evidence="5" id="KW-0963">Cytoplasm</keyword>
<dbReference type="CDD" id="cd00770">
    <property type="entry name" value="SerRS_core"/>
    <property type="match status" value="1"/>
</dbReference>
<dbReference type="InterPro" id="IPR002317">
    <property type="entry name" value="Ser-tRNA-ligase_type_1"/>
</dbReference>
<evidence type="ECO:0000256" key="3">
    <source>
        <dbReference type="ARBA" id="ARBA00010728"/>
    </source>
</evidence>
<comment type="pathway">
    <text evidence="2">Aminoacyl-tRNA biosynthesis; selenocysteinyl-tRNA(Sec) biosynthesis; L-seryl-tRNA(Sec) from L-serine and tRNA(Sec): step 1/1.</text>
</comment>
<keyword evidence="8 16" id="KW-0067">ATP-binding</keyword>
<feature type="binding site" evidence="15">
    <location>
        <position position="227"/>
    </location>
    <ligand>
        <name>L-serine</name>
        <dbReference type="ChEBI" id="CHEBI:33384"/>
    </ligand>
</feature>
<feature type="binding site" evidence="16">
    <location>
        <begin position="258"/>
        <end position="260"/>
    </location>
    <ligand>
        <name>ATP</name>
        <dbReference type="ChEBI" id="CHEBI:30616"/>
    </ligand>
</feature>
<dbReference type="Gene3D" id="3.30.930.10">
    <property type="entry name" value="Bira Bifunctional Protein, Domain 2"/>
    <property type="match status" value="1"/>
</dbReference>
<evidence type="ECO:0000259" key="18">
    <source>
        <dbReference type="PROSITE" id="PS50862"/>
    </source>
</evidence>
<feature type="binding site" evidence="15">
    <location>
        <position position="380"/>
    </location>
    <ligand>
        <name>L-serine</name>
        <dbReference type="ChEBI" id="CHEBI:33384"/>
    </ligand>
</feature>
<dbReference type="Gene3D" id="1.10.287.40">
    <property type="entry name" value="Serine-tRNA synthetase, tRNA binding domain"/>
    <property type="match status" value="1"/>
</dbReference>
<dbReference type="InterPro" id="IPR006195">
    <property type="entry name" value="aa-tRNA-synth_II"/>
</dbReference>
<comment type="catalytic activity">
    <reaction evidence="13">
        <text>tRNA(Ser) + L-serine + ATP = L-seryl-tRNA(Ser) + AMP + diphosphate + H(+)</text>
        <dbReference type="Rhea" id="RHEA:12292"/>
        <dbReference type="Rhea" id="RHEA-COMP:9669"/>
        <dbReference type="Rhea" id="RHEA-COMP:9703"/>
        <dbReference type="ChEBI" id="CHEBI:15378"/>
        <dbReference type="ChEBI" id="CHEBI:30616"/>
        <dbReference type="ChEBI" id="CHEBI:33019"/>
        <dbReference type="ChEBI" id="CHEBI:33384"/>
        <dbReference type="ChEBI" id="CHEBI:78442"/>
        <dbReference type="ChEBI" id="CHEBI:78533"/>
        <dbReference type="ChEBI" id="CHEBI:456215"/>
        <dbReference type="EC" id="6.1.1.11"/>
    </reaction>
</comment>
<evidence type="ECO:0000256" key="11">
    <source>
        <dbReference type="ARBA" id="ARBA00039158"/>
    </source>
</evidence>
<evidence type="ECO:0000256" key="16">
    <source>
        <dbReference type="PIRSR" id="PIRSR001529-2"/>
    </source>
</evidence>
<evidence type="ECO:0000256" key="2">
    <source>
        <dbReference type="ARBA" id="ARBA00005045"/>
    </source>
</evidence>
<dbReference type="GO" id="GO:0005524">
    <property type="term" value="F:ATP binding"/>
    <property type="evidence" value="ECO:0007669"/>
    <property type="project" value="UniProtKB-KW"/>
</dbReference>
<comment type="similarity">
    <text evidence="3">Belongs to the class-II aminoacyl-tRNA synthetase family. Type-1 seryl-tRNA synthetase subfamily.</text>
</comment>
<evidence type="ECO:0000313" key="19">
    <source>
        <dbReference type="EMBL" id="OGC80815.1"/>
    </source>
</evidence>
<evidence type="ECO:0000256" key="6">
    <source>
        <dbReference type="ARBA" id="ARBA00022598"/>
    </source>
</evidence>
<dbReference type="PIRSF" id="PIRSF001529">
    <property type="entry name" value="Ser-tRNA-synth_IIa"/>
    <property type="match status" value="1"/>
</dbReference>
<sequence length="424" mass="48390">MLDIKFIRDNLDVVKAGAKKKCIEVDLNKLIIADDRRRVLLQEVEKMRAKQNEVSDAVVKASEEEKQRLITEMRTLKETLQAKEKEFEEVMHEWQLLMVQVPNVPEVSVPEGASDADNQQVRTWGTKPEFSFTPKSHTELMQELDIADFERGAKVSGFRGYFLKGDGVLLNHAIWQFVTDYFVKKGGFMPMMVPSLVKRVAFLGTGYLPQGEEDLYKTQDGDFLAGTGEVGAMAYYMNETLPKESLPVKVLAFSPCFRREAGSHGKDTKGLMRVHEFFKFEQVVLCEASHEESVRLHEEITRNAEDMLQALEIPHRVVVNCGGDLGLGQVKKYDIESWVPSEQKYRETHSSSYFHDFQTRRLNIRYRDADGKLTLLHSLNNTALATPRILISIIENNQQADGSILIPRVLQTYMGKRKIEKKAS</sequence>
<evidence type="ECO:0000256" key="14">
    <source>
        <dbReference type="NCBIfam" id="TIGR00414"/>
    </source>
</evidence>
<dbReference type="GO" id="GO:0004828">
    <property type="term" value="F:serine-tRNA ligase activity"/>
    <property type="evidence" value="ECO:0007669"/>
    <property type="project" value="UniProtKB-UniRule"/>
</dbReference>
<protein>
    <recommendedName>
        <fullName evidence="11 14">Serine--tRNA ligase</fullName>
        <ecNumber evidence="4 14">6.1.1.11</ecNumber>
    </recommendedName>
</protein>
<evidence type="ECO:0000256" key="13">
    <source>
        <dbReference type="ARBA" id="ARBA00048823"/>
    </source>
</evidence>
<feature type="coiled-coil region" evidence="17">
    <location>
        <begin position="59"/>
        <end position="93"/>
    </location>
</feature>
<dbReference type="Proteomes" id="UP000176185">
    <property type="component" value="Unassembled WGS sequence"/>
</dbReference>
<keyword evidence="17" id="KW-0175">Coiled coil</keyword>
<gene>
    <name evidence="19" type="ORF">A2943_03000</name>
</gene>
<dbReference type="PROSITE" id="PS50862">
    <property type="entry name" value="AA_TRNA_LIGASE_II"/>
    <property type="match status" value="1"/>
</dbReference>
<feature type="domain" description="Aminoacyl-transfer RNA synthetases class-II family profile" evidence="18">
    <location>
        <begin position="136"/>
        <end position="407"/>
    </location>
</feature>
<accession>A0A1F4XGH9</accession>
<dbReference type="Pfam" id="PF02403">
    <property type="entry name" value="Seryl_tRNA_N"/>
    <property type="match status" value="1"/>
</dbReference>
<feature type="binding site" evidence="16">
    <location>
        <begin position="347"/>
        <end position="350"/>
    </location>
    <ligand>
        <name>ATP</name>
        <dbReference type="ChEBI" id="CHEBI:30616"/>
    </ligand>
</feature>
<dbReference type="STRING" id="1797243.A2943_03000"/>
<evidence type="ECO:0000256" key="7">
    <source>
        <dbReference type="ARBA" id="ARBA00022741"/>
    </source>
</evidence>
<evidence type="ECO:0000256" key="15">
    <source>
        <dbReference type="PIRSR" id="PIRSR001529-1"/>
    </source>
</evidence>
<dbReference type="PANTHER" id="PTHR43697">
    <property type="entry name" value="SERYL-TRNA SYNTHETASE"/>
    <property type="match status" value="1"/>
</dbReference>
<dbReference type="NCBIfam" id="TIGR00414">
    <property type="entry name" value="serS"/>
    <property type="match status" value="1"/>
</dbReference>
<evidence type="ECO:0000256" key="8">
    <source>
        <dbReference type="ARBA" id="ARBA00022840"/>
    </source>
</evidence>
<dbReference type="GO" id="GO:0006434">
    <property type="term" value="P:seryl-tRNA aminoacylation"/>
    <property type="evidence" value="ECO:0007669"/>
    <property type="project" value="UniProtKB-UniRule"/>
</dbReference>
<proteinExistence type="inferred from homology"/>
<feature type="site" description="Important for serine binding" evidence="15">
    <location>
        <position position="382"/>
    </location>
</feature>
<dbReference type="PANTHER" id="PTHR43697:SF1">
    <property type="entry name" value="SERINE--TRNA LIGASE"/>
    <property type="match status" value="1"/>
</dbReference>
<dbReference type="EMBL" id="MEWX01000014">
    <property type="protein sequence ID" value="OGC80815.1"/>
    <property type="molecule type" value="Genomic_DNA"/>
</dbReference>
<comment type="caution">
    <text evidence="19">The sequence shown here is derived from an EMBL/GenBank/DDBJ whole genome shotgun (WGS) entry which is preliminary data.</text>
</comment>
<dbReference type="GO" id="GO:0005737">
    <property type="term" value="C:cytoplasm"/>
    <property type="evidence" value="ECO:0007669"/>
    <property type="project" value="UniProtKB-SubCell"/>
</dbReference>
<dbReference type="PRINTS" id="PR00981">
    <property type="entry name" value="TRNASYNTHSER"/>
</dbReference>
<evidence type="ECO:0000313" key="20">
    <source>
        <dbReference type="Proteomes" id="UP000176185"/>
    </source>
</evidence>
<keyword evidence="10" id="KW-0030">Aminoacyl-tRNA synthetase</keyword>
<dbReference type="InterPro" id="IPR015866">
    <property type="entry name" value="Ser-tRNA-synth_1_N"/>
</dbReference>
<evidence type="ECO:0000256" key="4">
    <source>
        <dbReference type="ARBA" id="ARBA00012840"/>
    </source>
</evidence>
<feature type="binding site" evidence="15">
    <location>
        <position position="258"/>
    </location>
    <ligand>
        <name>L-serine</name>
        <dbReference type="ChEBI" id="CHEBI:33384"/>
    </ligand>
</feature>
<name>A0A1F4XGH9_9BACT</name>
<feature type="binding site" evidence="15">
    <location>
        <position position="281"/>
    </location>
    <ligand>
        <name>L-serine</name>
        <dbReference type="ChEBI" id="CHEBI:33384"/>
    </ligand>
</feature>
<dbReference type="InterPro" id="IPR042103">
    <property type="entry name" value="SerRS_1_N_sf"/>
</dbReference>
<evidence type="ECO:0000256" key="5">
    <source>
        <dbReference type="ARBA" id="ARBA00022490"/>
    </source>
</evidence>
<evidence type="ECO:0000256" key="17">
    <source>
        <dbReference type="SAM" id="Coils"/>
    </source>
</evidence>
<feature type="binding site" evidence="16">
    <location>
        <begin position="274"/>
        <end position="277"/>
    </location>
    <ligand>
        <name>ATP</name>
        <dbReference type="ChEBI" id="CHEBI:30616"/>
    </ligand>
</feature>
<keyword evidence="6 19" id="KW-0436">Ligase</keyword>
<evidence type="ECO:0000256" key="12">
    <source>
        <dbReference type="ARBA" id="ARBA00047929"/>
    </source>
</evidence>
<dbReference type="EC" id="6.1.1.11" evidence="4 14"/>
<evidence type="ECO:0000256" key="9">
    <source>
        <dbReference type="ARBA" id="ARBA00022917"/>
    </source>
</evidence>
<keyword evidence="7" id="KW-0547">Nucleotide-binding</keyword>
<dbReference type="SUPFAM" id="SSF46589">
    <property type="entry name" value="tRNA-binding arm"/>
    <property type="match status" value="1"/>
</dbReference>
<dbReference type="Pfam" id="PF00587">
    <property type="entry name" value="tRNA-synt_2b"/>
    <property type="match status" value="1"/>
</dbReference>